<dbReference type="HAMAP" id="MF_01342">
    <property type="entry name" value="Ribosomal_uL16"/>
    <property type="match status" value="1"/>
</dbReference>
<dbReference type="GO" id="GO:0006412">
    <property type="term" value="P:translation"/>
    <property type="evidence" value="ECO:0007669"/>
    <property type="project" value="UniProtKB-UniRule"/>
</dbReference>
<dbReference type="InterPro" id="IPR036920">
    <property type="entry name" value="Ribosomal_uL16_sf"/>
</dbReference>
<dbReference type="STRING" id="1048983.EL17_04995"/>
<dbReference type="Pfam" id="PF00252">
    <property type="entry name" value="Ribosomal_L16"/>
    <property type="match status" value="1"/>
</dbReference>
<evidence type="ECO:0000313" key="10">
    <source>
        <dbReference type="EMBL" id="KEO75035.1"/>
    </source>
</evidence>
<comment type="subunit">
    <text evidence="7 9">Part of the 50S ribosomal subunit.</text>
</comment>
<keyword evidence="7 9" id="KW-0694">RNA-binding</keyword>
<evidence type="ECO:0000256" key="9">
    <source>
        <dbReference type="RuleBase" id="RU004414"/>
    </source>
</evidence>
<dbReference type="eggNOG" id="COG0197">
    <property type="taxonomic scope" value="Bacteria"/>
</dbReference>
<dbReference type="GO" id="GO:0022625">
    <property type="term" value="C:cytosolic large ribosomal subunit"/>
    <property type="evidence" value="ECO:0007669"/>
    <property type="project" value="TreeGrafter"/>
</dbReference>
<comment type="function">
    <text evidence="7 9">Binds 23S rRNA and is also seen to make contacts with the A and possibly P site tRNAs.</text>
</comment>
<keyword evidence="11" id="KW-1185">Reference proteome</keyword>
<dbReference type="NCBIfam" id="TIGR01164">
    <property type="entry name" value="rplP_bact"/>
    <property type="match status" value="1"/>
</dbReference>
<dbReference type="GO" id="GO:0019843">
    <property type="term" value="F:rRNA binding"/>
    <property type="evidence" value="ECO:0007669"/>
    <property type="project" value="UniProtKB-UniRule"/>
</dbReference>
<comment type="caution">
    <text evidence="10">The sequence shown here is derived from an EMBL/GenBank/DDBJ whole genome shotgun (WGS) entry which is preliminary data.</text>
</comment>
<evidence type="ECO:0000256" key="5">
    <source>
        <dbReference type="ARBA" id="ARBA00023274"/>
    </source>
</evidence>
<evidence type="ECO:0000313" key="11">
    <source>
        <dbReference type="Proteomes" id="UP000027821"/>
    </source>
</evidence>
<dbReference type="PRINTS" id="PR00060">
    <property type="entry name" value="RIBOSOMALL16"/>
</dbReference>
<evidence type="ECO:0000256" key="6">
    <source>
        <dbReference type="ARBA" id="ARBA00035198"/>
    </source>
</evidence>
<organism evidence="10 11">
    <name type="scientific">Anditalea andensis</name>
    <dbReference type="NCBI Taxonomy" id="1048983"/>
    <lineage>
        <taxon>Bacteria</taxon>
        <taxon>Pseudomonadati</taxon>
        <taxon>Bacteroidota</taxon>
        <taxon>Cytophagia</taxon>
        <taxon>Cytophagales</taxon>
        <taxon>Cytophagaceae</taxon>
        <taxon>Anditalea</taxon>
    </lineage>
</organism>
<dbReference type="EMBL" id="JMIH01000014">
    <property type="protein sequence ID" value="KEO75035.1"/>
    <property type="molecule type" value="Genomic_DNA"/>
</dbReference>
<dbReference type="PROSITE" id="PS00701">
    <property type="entry name" value="RIBOSOMAL_L16_2"/>
    <property type="match status" value="1"/>
</dbReference>
<keyword evidence="2 7" id="KW-0820">tRNA-binding</keyword>
<dbReference type="PROSITE" id="PS00586">
    <property type="entry name" value="RIBOSOMAL_L16_1"/>
    <property type="match status" value="1"/>
</dbReference>
<dbReference type="PANTHER" id="PTHR12220:SF13">
    <property type="entry name" value="LARGE RIBOSOMAL SUBUNIT PROTEIN UL16M"/>
    <property type="match status" value="1"/>
</dbReference>
<evidence type="ECO:0000256" key="3">
    <source>
        <dbReference type="ARBA" id="ARBA00022730"/>
    </source>
</evidence>
<dbReference type="PANTHER" id="PTHR12220">
    <property type="entry name" value="50S/60S RIBOSOMAL PROTEIN L16"/>
    <property type="match status" value="1"/>
</dbReference>
<comment type="similarity">
    <text evidence="1 7 8">Belongs to the universal ribosomal protein uL16 family.</text>
</comment>
<accession>A0A074L3J2</accession>
<dbReference type="GO" id="GO:0003735">
    <property type="term" value="F:structural constituent of ribosome"/>
    <property type="evidence" value="ECO:0007669"/>
    <property type="project" value="InterPro"/>
</dbReference>
<dbReference type="RefSeq" id="WP_035071506.1">
    <property type="nucleotide sequence ID" value="NZ_JMIH01000014.1"/>
</dbReference>
<name>A0A074L3J2_9BACT</name>
<protein>
    <recommendedName>
        <fullName evidence="6 7">Large ribosomal subunit protein uL16</fullName>
    </recommendedName>
</protein>
<dbReference type="GO" id="GO:0000049">
    <property type="term" value="F:tRNA binding"/>
    <property type="evidence" value="ECO:0007669"/>
    <property type="project" value="UniProtKB-KW"/>
</dbReference>
<gene>
    <name evidence="7" type="primary">rplP</name>
    <name evidence="10" type="ORF">EL17_04995</name>
</gene>
<dbReference type="OrthoDB" id="9802589at2"/>
<dbReference type="Proteomes" id="UP000027821">
    <property type="component" value="Unassembled WGS sequence"/>
</dbReference>
<sequence>MLQPRRTKYRKMQKGRVKGIAQRGHTLSFGNFGIKSMEPGWITSRQIEAARIAMTRAMKREGQVWIRIFPDKPITKKPAEVRMGKGKGAPEYWVAVIKPGTILFEATGVSLEVAQEALRLAQQKLPVSTKFVVRRDYVVG</sequence>
<dbReference type="InterPro" id="IPR047873">
    <property type="entry name" value="Ribosomal_uL16"/>
</dbReference>
<keyword evidence="3 7" id="KW-0699">rRNA-binding</keyword>
<dbReference type="InterPro" id="IPR020798">
    <property type="entry name" value="Ribosomal_uL16_CS"/>
</dbReference>
<evidence type="ECO:0000256" key="4">
    <source>
        <dbReference type="ARBA" id="ARBA00022980"/>
    </source>
</evidence>
<dbReference type="CDD" id="cd01433">
    <property type="entry name" value="Ribosomal_L16_L10e"/>
    <property type="match status" value="1"/>
</dbReference>
<evidence type="ECO:0000256" key="8">
    <source>
        <dbReference type="RuleBase" id="RU004413"/>
    </source>
</evidence>
<dbReference type="SUPFAM" id="SSF54686">
    <property type="entry name" value="Ribosomal protein L16p/L10e"/>
    <property type="match status" value="1"/>
</dbReference>
<dbReference type="FunFam" id="3.90.1170.10:FF:000001">
    <property type="entry name" value="50S ribosomal protein L16"/>
    <property type="match status" value="1"/>
</dbReference>
<proteinExistence type="inferred from homology"/>
<dbReference type="AlphaFoldDB" id="A0A074L3J2"/>
<reference evidence="10 11" key="1">
    <citation type="submission" date="2014-04" db="EMBL/GenBank/DDBJ databases">
        <title>Characterization and application of a salt tolerant electro-active bacterium.</title>
        <authorList>
            <person name="Yang L."/>
            <person name="Wei S."/>
            <person name="Tay Q.X.M."/>
        </authorList>
    </citation>
    <scope>NUCLEOTIDE SEQUENCE [LARGE SCALE GENOMIC DNA]</scope>
    <source>
        <strain evidence="10 11">LY1</strain>
    </source>
</reference>
<dbReference type="Gene3D" id="3.90.1170.10">
    <property type="entry name" value="Ribosomal protein L10e/L16"/>
    <property type="match status" value="1"/>
</dbReference>
<dbReference type="InterPro" id="IPR016180">
    <property type="entry name" value="Ribosomal_uL16_dom"/>
</dbReference>
<keyword evidence="5 7" id="KW-0687">Ribonucleoprotein</keyword>
<evidence type="ECO:0000256" key="2">
    <source>
        <dbReference type="ARBA" id="ARBA00022555"/>
    </source>
</evidence>
<evidence type="ECO:0000256" key="7">
    <source>
        <dbReference type="HAMAP-Rule" id="MF_01342"/>
    </source>
</evidence>
<dbReference type="InterPro" id="IPR000114">
    <property type="entry name" value="Ribosomal_uL16_bact-type"/>
</dbReference>
<evidence type="ECO:0000256" key="1">
    <source>
        <dbReference type="ARBA" id="ARBA00008931"/>
    </source>
</evidence>
<keyword evidence="4 7" id="KW-0689">Ribosomal protein</keyword>